<comment type="caution">
    <text evidence="10">The sequence shown here is derived from an EMBL/GenBank/DDBJ whole genome shotgun (WGS) entry which is preliminary data.</text>
</comment>
<dbReference type="EMBL" id="JAGYWB010000014">
    <property type="protein sequence ID" value="KAI0498515.1"/>
    <property type="molecule type" value="Genomic_DNA"/>
</dbReference>
<evidence type="ECO:0000256" key="7">
    <source>
        <dbReference type="ARBA" id="ARBA00024211"/>
    </source>
</evidence>
<dbReference type="GO" id="GO:0051258">
    <property type="term" value="P:protein polymerization"/>
    <property type="evidence" value="ECO:0007669"/>
    <property type="project" value="UniProtKB-ARBA"/>
</dbReference>
<evidence type="ECO:0000313" key="10">
    <source>
        <dbReference type="EMBL" id="KAI0498515.1"/>
    </source>
</evidence>
<evidence type="ECO:0000313" key="11">
    <source>
        <dbReference type="Proteomes" id="UP000829196"/>
    </source>
</evidence>
<dbReference type="PANTHER" id="PTHR31083:SF5">
    <property type="entry name" value="PROTEIN SOSEKI 1"/>
    <property type="match status" value="1"/>
</dbReference>
<dbReference type="Pfam" id="PF06136">
    <property type="entry name" value="SOK"/>
    <property type="match status" value="1"/>
</dbReference>
<keyword evidence="5" id="KW-0472">Membrane</keyword>
<dbReference type="SMR" id="A0A8T3AWL9"/>
<dbReference type="AlphaFoldDB" id="A0A8T3AWL9"/>
<keyword evidence="11" id="KW-1185">Reference proteome</keyword>
<gene>
    <name evidence="10" type="ORF">KFK09_019403</name>
</gene>
<protein>
    <recommendedName>
        <fullName evidence="9">SOSEKI DIX-like domain-containing protein</fullName>
    </recommendedName>
</protein>
<accession>A0A8T3AWL9</accession>
<dbReference type="GO" id="GO:0051301">
    <property type="term" value="P:cell division"/>
    <property type="evidence" value="ECO:0007669"/>
    <property type="project" value="UniProtKB-KW"/>
</dbReference>
<dbReference type="Proteomes" id="UP000829196">
    <property type="component" value="Unassembled WGS sequence"/>
</dbReference>
<evidence type="ECO:0000256" key="5">
    <source>
        <dbReference type="ARBA" id="ARBA00023136"/>
    </source>
</evidence>
<comment type="similarity">
    <text evidence="7">Belongs to the SOSEKI family.</text>
</comment>
<proteinExistence type="inferred from homology"/>
<evidence type="ECO:0000256" key="8">
    <source>
        <dbReference type="SAM" id="MobiDB-lite"/>
    </source>
</evidence>
<evidence type="ECO:0000256" key="2">
    <source>
        <dbReference type="ARBA" id="ARBA00022473"/>
    </source>
</evidence>
<feature type="compositionally biased region" description="Low complexity" evidence="8">
    <location>
        <begin position="140"/>
        <end position="150"/>
    </location>
</feature>
<evidence type="ECO:0000256" key="4">
    <source>
        <dbReference type="ARBA" id="ARBA00022618"/>
    </source>
</evidence>
<feature type="domain" description="SOSEKI DIX-like" evidence="9">
    <location>
        <begin position="14"/>
        <end position="94"/>
    </location>
</feature>
<feature type="region of interest" description="Disordered" evidence="8">
    <location>
        <begin position="133"/>
        <end position="155"/>
    </location>
</feature>
<evidence type="ECO:0000256" key="6">
    <source>
        <dbReference type="ARBA" id="ARBA00023306"/>
    </source>
</evidence>
<dbReference type="InterPro" id="IPR048351">
    <property type="entry name" value="SOK_DIX"/>
</dbReference>
<reference evidence="10" key="1">
    <citation type="journal article" date="2022" name="Front. Genet.">
        <title>Chromosome-Scale Assembly of the Dendrobium nobile Genome Provides Insights Into the Molecular Mechanism of the Biosynthesis of the Medicinal Active Ingredient of Dendrobium.</title>
        <authorList>
            <person name="Xu Q."/>
            <person name="Niu S.-C."/>
            <person name="Li K.-L."/>
            <person name="Zheng P.-J."/>
            <person name="Zhang X.-J."/>
            <person name="Jia Y."/>
            <person name="Liu Y."/>
            <person name="Niu Y.-X."/>
            <person name="Yu L.-H."/>
            <person name="Chen D.-F."/>
            <person name="Zhang G.-Q."/>
        </authorList>
    </citation>
    <scope>NUCLEOTIDE SEQUENCE</scope>
    <source>
        <tissue evidence="10">Leaf</tissue>
    </source>
</reference>
<dbReference type="InterPro" id="IPR010369">
    <property type="entry name" value="SOK"/>
</dbReference>
<keyword evidence="3" id="KW-1003">Cell membrane</keyword>
<dbReference type="PANTHER" id="PTHR31083">
    <property type="entry name" value="UPSTREAM OF FLC PROTEIN (DUF966)"/>
    <property type="match status" value="1"/>
</dbReference>
<keyword evidence="4" id="KW-0132">Cell division</keyword>
<evidence type="ECO:0000256" key="3">
    <source>
        <dbReference type="ARBA" id="ARBA00022475"/>
    </source>
</evidence>
<organism evidence="10 11">
    <name type="scientific">Dendrobium nobile</name>
    <name type="common">Orchid</name>
    <dbReference type="NCBI Taxonomy" id="94219"/>
    <lineage>
        <taxon>Eukaryota</taxon>
        <taxon>Viridiplantae</taxon>
        <taxon>Streptophyta</taxon>
        <taxon>Embryophyta</taxon>
        <taxon>Tracheophyta</taxon>
        <taxon>Spermatophyta</taxon>
        <taxon>Magnoliopsida</taxon>
        <taxon>Liliopsida</taxon>
        <taxon>Asparagales</taxon>
        <taxon>Orchidaceae</taxon>
        <taxon>Epidendroideae</taxon>
        <taxon>Malaxideae</taxon>
        <taxon>Dendrobiinae</taxon>
        <taxon>Dendrobium</taxon>
    </lineage>
</organism>
<comment type="subcellular location">
    <subcellularLocation>
        <location evidence="1">Cell membrane</location>
        <topology evidence="1">Peripheral membrane protein</topology>
        <orientation evidence="1">Cytoplasmic side</orientation>
    </subcellularLocation>
</comment>
<dbReference type="GO" id="GO:0005886">
    <property type="term" value="C:plasma membrane"/>
    <property type="evidence" value="ECO:0007669"/>
    <property type="project" value="UniProtKB-SubCell"/>
</dbReference>
<evidence type="ECO:0000259" key="9">
    <source>
        <dbReference type="Pfam" id="PF06136"/>
    </source>
</evidence>
<keyword evidence="6" id="KW-0131">Cell cycle</keyword>
<evidence type="ECO:0000256" key="1">
    <source>
        <dbReference type="ARBA" id="ARBA00004413"/>
    </source>
</evidence>
<keyword evidence="2" id="KW-0217">Developmental protein</keyword>
<name>A0A8T3AWL9_DENNO</name>
<sequence>MDRNIDSLELSIRRQKRFDKQSLVKIEMEASRETKGGDKILKKWLSELRGKEMSESFAWSYKRKYKISYIWQDLTDNDLIIPSSYYEYVLKGSLLSPIKRFERLKEEAKSFATPATLRTTGVTLQREKIASPKPPIELVEQSPEETSNSSSEEDQRKTAIFKIDYWKEKMKRAEKVSCEKIVPLENGRQLTKGDERSILNGNNGGKRLGQVEEAIYLSNSRSLYLTLVLRTIPMGSNERSIKTFSSTVSSLKSEYGLSQF</sequence>